<feature type="domain" description="Quinohemoprotein amine dehydrogenase alpha subunit" evidence="2">
    <location>
        <begin position="342"/>
        <end position="427"/>
    </location>
</feature>
<evidence type="ECO:0000259" key="3">
    <source>
        <dbReference type="Pfam" id="PF09100"/>
    </source>
</evidence>
<organism evidence="5">
    <name type="scientific">marine metagenome</name>
    <dbReference type="NCBI Taxonomy" id="408172"/>
    <lineage>
        <taxon>unclassified sequences</taxon>
        <taxon>metagenomes</taxon>
        <taxon>ecological metagenomes</taxon>
    </lineage>
</organism>
<dbReference type="GO" id="GO:0009055">
    <property type="term" value="F:electron transfer activity"/>
    <property type="evidence" value="ECO:0007669"/>
    <property type="project" value="InterPro"/>
</dbReference>
<dbReference type="Gene3D" id="1.10.760.10">
    <property type="entry name" value="Cytochrome c-like domain"/>
    <property type="match status" value="1"/>
</dbReference>
<proteinExistence type="predicted"/>
<evidence type="ECO:0000313" key="5">
    <source>
        <dbReference type="EMBL" id="SVA28685.1"/>
    </source>
</evidence>
<evidence type="ECO:0000259" key="1">
    <source>
        <dbReference type="Pfam" id="PF09098"/>
    </source>
</evidence>
<evidence type="ECO:0000259" key="2">
    <source>
        <dbReference type="Pfam" id="PF09099"/>
    </source>
</evidence>
<dbReference type="InterPro" id="IPR036718">
    <property type="entry name" value="H-AmDH_asu_dom2_sf"/>
</dbReference>
<dbReference type="InterPro" id="IPR023887">
    <property type="entry name" value="QH-AmDH_asu"/>
</dbReference>
<evidence type="ECO:0000259" key="4">
    <source>
        <dbReference type="Pfam" id="PF14930"/>
    </source>
</evidence>
<dbReference type="InterPro" id="IPR015184">
    <property type="entry name" value="QH-AmDH_asu_dom_IV"/>
</dbReference>
<dbReference type="InterPro" id="IPR015183">
    <property type="entry name" value="QH-AmDH_asu_dom_III"/>
</dbReference>
<sequence length="575" mass="63529">MPTSLCARLSALGTAGLSIFVVWTPALHSQSQDQQTAEGYAITHSTTVEACSRCHTVDDQGRMSRISYLRKTPEGWQTSVRRMVALHDVNVSPEQARDIVRYLANEQGLAPEELRPGLFEVERRLIEHDYEGDSAVEFTCIQCHSMGRVITERRTQDEWALLMATHRGLYPLVDRQAFRGNACTGQPGCEEDLEGQSNHPMDRAINHLAEVFPLLTPEWSAWSANKRPPQLEGEWVIAGYEPGEGPIYGTLTIRATESDTDAFTSSSRYVYAESGLTVERSGQGLVYTGYQWRGRSNPGTANELREVMFIERDQQRMSGRWFSGAYDEIGPDVTLQRTGAAPIVTGVYPQALRRGETTQVTIYGGGLRDTRDGAELNFGPGVSIGTIEKSQADEVVVQLTIDDNAVLGARDLFAFESTLENAIIVHDGVDRIIVTPEAGMARVGGANFPKGYQTFEAIGYNNGPDDQNGTEDDLKLGRVDVSWSLEEYTATFSDDDIDFVGSISAKGIFTPALDGVNPDRTGDRNNIGDVWVLATYLTPNGKELRARAHLLVTVPLYMRFEPWRPVGPVNRRLIG</sequence>
<dbReference type="InterPro" id="IPR009111">
    <property type="entry name" value="QH-AmDH_asu_dom2"/>
</dbReference>
<dbReference type="SUPFAM" id="SSF81296">
    <property type="entry name" value="E set domains"/>
    <property type="match status" value="1"/>
</dbReference>
<dbReference type="Gene3D" id="2.60.40.10">
    <property type="entry name" value="Immunoglobulins"/>
    <property type="match status" value="2"/>
</dbReference>
<reference evidence="5" key="1">
    <citation type="submission" date="2018-05" db="EMBL/GenBank/DDBJ databases">
        <authorList>
            <person name="Lanie J.A."/>
            <person name="Ng W.-L."/>
            <person name="Kazmierczak K.M."/>
            <person name="Andrzejewski T.M."/>
            <person name="Davidsen T.M."/>
            <person name="Wayne K.J."/>
            <person name="Tettelin H."/>
            <person name="Glass J.I."/>
            <person name="Rusch D."/>
            <person name="Podicherti R."/>
            <person name="Tsui H.-C.T."/>
            <person name="Winkler M.E."/>
        </authorList>
    </citation>
    <scope>NUCLEOTIDE SEQUENCE</scope>
</reference>
<dbReference type="Gene3D" id="2.40.128.120">
    <property type="entry name" value="Quinohemoprotein amine dehydrogenase alpha subunit, domain 2"/>
    <property type="match status" value="1"/>
</dbReference>
<dbReference type="InterPro" id="IPR036909">
    <property type="entry name" value="Cyt_c-like_dom_sf"/>
</dbReference>
<dbReference type="NCBIfam" id="TIGR03908">
    <property type="entry name" value="QH_alpha"/>
    <property type="match status" value="1"/>
</dbReference>
<gene>
    <name evidence="5" type="ORF">METZ01_LOCUS81539</name>
</gene>
<dbReference type="EMBL" id="UINC01006628">
    <property type="protein sequence ID" value="SVA28685.1"/>
    <property type="molecule type" value="Genomic_DNA"/>
</dbReference>
<dbReference type="GO" id="GO:0020037">
    <property type="term" value="F:heme binding"/>
    <property type="evidence" value="ECO:0007669"/>
    <property type="project" value="InterPro"/>
</dbReference>
<dbReference type="SUPFAM" id="SSF46626">
    <property type="entry name" value="Cytochrome c"/>
    <property type="match status" value="2"/>
</dbReference>
<dbReference type="AlphaFoldDB" id="A0A381UKI8"/>
<dbReference type="InterPro" id="IPR014756">
    <property type="entry name" value="Ig_E-set"/>
</dbReference>
<protein>
    <recommendedName>
        <fullName evidence="6">Quinohemoprotein amine dehydrogenase subunit alpha</fullName>
    </recommendedName>
</protein>
<dbReference type="InterPro" id="IPR015182">
    <property type="entry name" value="QH-AmDH_asu_heme-bd_dom"/>
</dbReference>
<dbReference type="Pfam" id="PF09098">
    <property type="entry name" value="Dehyd-heme_bind"/>
    <property type="match status" value="1"/>
</dbReference>
<name>A0A381UKI8_9ZZZZ</name>
<feature type="domain" description="Quinohemoprotein amine dehydrogenase alpha subunit" evidence="4">
    <location>
        <begin position="230"/>
        <end position="337"/>
    </location>
</feature>
<dbReference type="Pfam" id="PF14930">
    <property type="entry name" value="Qn_am_d_aII"/>
    <property type="match status" value="1"/>
</dbReference>
<dbReference type="SUPFAM" id="SSF69298">
    <property type="entry name" value="Quinohemoprotein amine dehydrogenase A chain, domain 3"/>
    <property type="match status" value="1"/>
</dbReference>
<dbReference type="InterPro" id="IPR013783">
    <property type="entry name" value="Ig-like_fold"/>
</dbReference>
<evidence type="ECO:0008006" key="6">
    <source>
        <dbReference type="Google" id="ProtNLM"/>
    </source>
</evidence>
<dbReference type="Pfam" id="PF09099">
    <property type="entry name" value="Qn_am_d_aIII"/>
    <property type="match status" value="1"/>
</dbReference>
<feature type="domain" description="Quinohemoprotein amine dehydrogenase alpha subunit" evidence="3">
    <location>
        <begin position="433"/>
        <end position="557"/>
    </location>
</feature>
<accession>A0A381UKI8</accession>
<feature type="domain" description="Quinohemoprotein amine dehydrogenase alpha subunit haem binding" evidence="1">
    <location>
        <begin position="49"/>
        <end position="178"/>
    </location>
</feature>
<dbReference type="Pfam" id="PF09100">
    <property type="entry name" value="Qn_am_d_aIV"/>
    <property type="match status" value="1"/>
</dbReference>